<feature type="domain" description="PapC N-terminal" evidence="9">
    <location>
        <begin position="39"/>
        <end position="182"/>
    </location>
</feature>
<name>A0A6N8QUH2_ECOLX</name>
<gene>
    <name evidence="10" type="ORF">GRW05_05400</name>
</gene>
<dbReference type="Gene3D" id="3.10.20.410">
    <property type="match status" value="1"/>
</dbReference>
<evidence type="ECO:0000256" key="4">
    <source>
        <dbReference type="ARBA" id="ARBA00022558"/>
    </source>
</evidence>
<evidence type="ECO:0000313" key="10">
    <source>
        <dbReference type="EMBL" id="MXI73734.1"/>
    </source>
</evidence>
<evidence type="ECO:0000256" key="8">
    <source>
        <dbReference type="ARBA" id="ARBA00023237"/>
    </source>
</evidence>
<keyword evidence="3" id="KW-0813">Transport</keyword>
<proteinExistence type="inferred from homology"/>
<keyword evidence="8" id="KW-0998">Cell outer membrane</keyword>
<keyword evidence="6" id="KW-0732">Signal</keyword>
<dbReference type="SUPFAM" id="SSF141729">
    <property type="entry name" value="FimD N-terminal domain-like"/>
    <property type="match status" value="1"/>
</dbReference>
<dbReference type="EMBL" id="WUIY01000013">
    <property type="protein sequence ID" value="MXI73734.1"/>
    <property type="molecule type" value="Genomic_DNA"/>
</dbReference>
<dbReference type="GO" id="GO:0009279">
    <property type="term" value="C:cell outer membrane"/>
    <property type="evidence" value="ECO:0007669"/>
    <property type="project" value="UniProtKB-SubCell"/>
</dbReference>
<comment type="similarity">
    <text evidence="2">Belongs to the fimbrial export usher family.</text>
</comment>
<organism evidence="10 11">
    <name type="scientific">Escherichia coli</name>
    <dbReference type="NCBI Taxonomy" id="562"/>
    <lineage>
        <taxon>Bacteria</taxon>
        <taxon>Pseudomonadati</taxon>
        <taxon>Pseudomonadota</taxon>
        <taxon>Gammaproteobacteria</taxon>
        <taxon>Enterobacterales</taxon>
        <taxon>Enterobacteriaceae</taxon>
        <taxon>Escherichia</taxon>
    </lineage>
</organism>
<dbReference type="Proteomes" id="UP000436141">
    <property type="component" value="Unassembled WGS sequence"/>
</dbReference>
<evidence type="ECO:0000259" key="9">
    <source>
        <dbReference type="Pfam" id="PF13954"/>
    </source>
</evidence>
<dbReference type="InterPro" id="IPR037224">
    <property type="entry name" value="PapC_N_sf"/>
</dbReference>
<evidence type="ECO:0000256" key="7">
    <source>
        <dbReference type="ARBA" id="ARBA00023136"/>
    </source>
</evidence>
<dbReference type="InterPro" id="IPR000015">
    <property type="entry name" value="Fimb_usher"/>
</dbReference>
<dbReference type="GO" id="GO:0015473">
    <property type="term" value="F:fimbrial usher porin activity"/>
    <property type="evidence" value="ECO:0007669"/>
    <property type="project" value="InterPro"/>
</dbReference>
<dbReference type="Pfam" id="PF13954">
    <property type="entry name" value="PapC_N"/>
    <property type="match status" value="1"/>
</dbReference>
<dbReference type="PANTHER" id="PTHR30451">
    <property type="entry name" value="OUTER MEMBRANE USHER PROTEIN"/>
    <property type="match status" value="1"/>
</dbReference>
<accession>A0A6N8QUH2</accession>
<sequence>MYRTHRQHSLLSSGGVPSFIGGLVVFVSAAFNAQAETWFDPAFFKDDPSMVADLSRFEKGQKITPGVYRVDIVLNQTIVDTRNVNFVEITPEKGIAACLTTESLDAMGVNTDAFPAFKQLDKQACVPLAEIIPDASVTFNVNKLRLEISVPQIAIKSNARGYVPPERWDEGINALLLGYSFSGANSIHSSADSDSGDSYFR</sequence>
<dbReference type="GO" id="GO:0009297">
    <property type="term" value="P:pilus assembly"/>
    <property type="evidence" value="ECO:0007669"/>
    <property type="project" value="InterPro"/>
</dbReference>
<keyword evidence="7" id="KW-0472">Membrane</keyword>
<dbReference type="FunFam" id="3.10.20.410:FF:000002">
    <property type="entry name" value="Outer membrane usher protein FimD"/>
    <property type="match status" value="1"/>
</dbReference>
<comment type="caution">
    <text evidence="10">The sequence shown here is derived from an EMBL/GenBank/DDBJ whole genome shotgun (WGS) entry which is preliminary data.</text>
</comment>
<evidence type="ECO:0000256" key="6">
    <source>
        <dbReference type="ARBA" id="ARBA00022729"/>
    </source>
</evidence>
<dbReference type="AlphaFoldDB" id="A0A6N8QUH2"/>
<dbReference type="InterPro" id="IPR025885">
    <property type="entry name" value="PapC_N"/>
</dbReference>
<evidence type="ECO:0000313" key="11">
    <source>
        <dbReference type="Proteomes" id="UP000436141"/>
    </source>
</evidence>
<keyword evidence="4" id="KW-1029">Fimbrium biogenesis</keyword>
<evidence type="ECO:0000256" key="2">
    <source>
        <dbReference type="ARBA" id="ARBA00008064"/>
    </source>
</evidence>
<keyword evidence="5" id="KW-0812">Transmembrane</keyword>
<comment type="subcellular location">
    <subcellularLocation>
        <location evidence="1">Cell outer membrane</location>
        <topology evidence="1">Multi-pass membrane protein</topology>
    </subcellularLocation>
</comment>
<reference evidence="10 11" key="1">
    <citation type="submission" date="2019-12" db="EMBL/GenBank/DDBJ databases">
        <title>Enteriobacteria Tanzani isolates_10434.</title>
        <authorList>
            <person name="Subbiah M."/>
            <person name="Call D."/>
        </authorList>
    </citation>
    <scope>NUCLEOTIDE SEQUENCE [LARGE SCALE GENOMIC DNA]</scope>
    <source>
        <strain evidence="10 11">10434wD1</strain>
    </source>
</reference>
<dbReference type="PANTHER" id="PTHR30451:SF21">
    <property type="entry name" value="FIMBRIAL USHER DOMAIN-CONTAINING PROTEIN YDET-RELATED"/>
    <property type="match status" value="1"/>
</dbReference>
<evidence type="ECO:0000256" key="5">
    <source>
        <dbReference type="ARBA" id="ARBA00022692"/>
    </source>
</evidence>
<protein>
    <submittedName>
        <fullName evidence="10">Usher protein FimD</fullName>
    </submittedName>
</protein>
<evidence type="ECO:0000256" key="1">
    <source>
        <dbReference type="ARBA" id="ARBA00004571"/>
    </source>
</evidence>
<evidence type="ECO:0000256" key="3">
    <source>
        <dbReference type="ARBA" id="ARBA00022448"/>
    </source>
</evidence>